<name>A0ABR4AM81_9LECA</name>
<evidence type="ECO:0000256" key="1">
    <source>
        <dbReference type="ARBA" id="ARBA00023242"/>
    </source>
</evidence>
<protein>
    <recommendedName>
        <fullName evidence="3">Zn(2)-C6 fungal-type domain-containing protein</fullName>
    </recommendedName>
</protein>
<feature type="compositionally biased region" description="Basic residues" evidence="2">
    <location>
        <begin position="9"/>
        <end position="19"/>
    </location>
</feature>
<gene>
    <name evidence="4" type="ORF">ABVK25_011726</name>
</gene>
<dbReference type="CDD" id="cd00067">
    <property type="entry name" value="GAL4"/>
    <property type="match status" value="1"/>
</dbReference>
<sequence>MEELEEPARKRRNRGHHNSRSGCAQCKARKVKCDEEKPKCRSCTRRQTPCTYTNNGLNQLASAASAASSPSYDRSQPGSSFTPSQRSYGTTPSRPYQNHVAQTRRPSPKTPPPPSPLSLNMAHLELLHHFVTVTSYAITTGRISHVIWHATVPQIALSHEFVMHALLAVSALHIAYLRPEQRTSYWKRAAMHQDRALQLQQLAMANPTREKADALFIFSFLIVYLASASPSSVDVTVVDTPLHAAIQCIHMFRGIRSILPSIRHWVEEGPLAHLLLLYPNHIKRNPTFRDPNTEDHFSKLLIFCSTAPDLNKDTELDDVEHFAAAASSLRASYLKVESVLEGDLYTPPVWHWAVRLPSSFVQRLGERHVVPLVLIAHWCVLLSQARHYWWVGDWLDKTMREIEACLPQEYSQWLEWPTEKIREINETRRRSD</sequence>
<feature type="compositionally biased region" description="Polar residues" evidence="2">
    <location>
        <begin position="72"/>
        <end position="101"/>
    </location>
</feature>
<dbReference type="EMBL" id="JBHFEH010000112">
    <property type="protein sequence ID" value="KAL2046601.1"/>
    <property type="molecule type" value="Genomic_DNA"/>
</dbReference>
<organism evidence="4 5">
    <name type="scientific">Lepraria finkii</name>
    <dbReference type="NCBI Taxonomy" id="1340010"/>
    <lineage>
        <taxon>Eukaryota</taxon>
        <taxon>Fungi</taxon>
        <taxon>Dikarya</taxon>
        <taxon>Ascomycota</taxon>
        <taxon>Pezizomycotina</taxon>
        <taxon>Lecanoromycetes</taxon>
        <taxon>OSLEUM clade</taxon>
        <taxon>Lecanoromycetidae</taxon>
        <taxon>Lecanorales</taxon>
        <taxon>Lecanorineae</taxon>
        <taxon>Stereocaulaceae</taxon>
        <taxon>Lepraria</taxon>
    </lineage>
</organism>
<proteinExistence type="predicted"/>
<dbReference type="SMART" id="SM00066">
    <property type="entry name" value="GAL4"/>
    <property type="match status" value="1"/>
</dbReference>
<feature type="domain" description="Zn(2)-C6 fungal-type" evidence="3">
    <location>
        <begin position="22"/>
        <end position="52"/>
    </location>
</feature>
<accession>A0ABR4AM81</accession>
<dbReference type="InterPro" id="IPR021858">
    <property type="entry name" value="Fun_TF"/>
</dbReference>
<dbReference type="Pfam" id="PF11951">
    <property type="entry name" value="Fungal_trans_2"/>
    <property type="match status" value="1"/>
</dbReference>
<evidence type="ECO:0000313" key="4">
    <source>
        <dbReference type="EMBL" id="KAL2046601.1"/>
    </source>
</evidence>
<dbReference type="PROSITE" id="PS50048">
    <property type="entry name" value="ZN2_CY6_FUNGAL_2"/>
    <property type="match status" value="1"/>
</dbReference>
<dbReference type="InterPro" id="IPR001138">
    <property type="entry name" value="Zn2Cys6_DnaBD"/>
</dbReference>
<evidence type="ECO:0000259" key="3">
    <source>
        <dbReference type="PROSITE" id="PS50048"/>
    </source>
</evidence>
<dbReference type="SUPFAM" id="SSF57701">
    <property type="entry name" value="Zn2/Cys6 DNA-binding domain"/>
    <property type="match status" value="1"/>
</dbReference>
<dbReference type="Proteomes" id="UP001590951">
    <property type="component" value="Unassembled WGS sequence"/>
</dbReference>
<reference evidence="4 5" key="1">
    <citation type="submission" date="2024-09" db="EMBL/GenBank/DDBJ databases">
        <title>Rethinking Asexuality: The Enigmatic Case of Functional Sexual Genes in Lepraria (Stereocaulaceae).</title>
        <authorList>
            <person name="Doellman M."/>
            <person name="Sun Y."/>
            <person name="Barcenas-Pena A."/>
            <person name="Lumbsch H.T."/>
            <person name="Grewe F."/>
        </authorList>
    </citation>
    <scope>NUCLEOTIDE SEQUENCE [LARGE SCALE GENOMIC DNA]</scope>
    <source>
        <strain evidence="4 5">Grewe 0041</strain>
    </source>
</reference>
<keyword evidence="1" id="KW-0539">Nucleus</keyword>
<evidence type="ECO:0000313" key="5">
    <source>
        <dbReference type="Proteomes" id="UP001590951"/>
    </source>
</evidence>
<dbReference type="Pfam" id="PF00172">
    <property type="entry name" value="Zn_clus"/>
    <property type="match status" value="1"/>
</dbReference>
<feature type="compositionally biased region" description="Polar residues" evidence="2">
    <location>
        <begin position="45"/>
        <end position="60"/>
    </location>
</feature>
<dbReference type="InterPro" id="IPR053157">
    <property type="entry name" value="Sterol_Uptake_Regulator"/>
</dbReference>
<dbReference type="PROSITE" id="PS00463">
    <property type="entry name" value="ZN2_CY6_FUNGAL_1"/>
    <property type="match status" value="1"/>
</dbReference>
<dbReference type="PANTHER" id="PTHR47784">
    <property type="entry name" value="STEROL UPTAKE CONTROL PROTEIN 2"/>
    <property type="match status" value="1"/>
</dbReference>
<evidence type="ECO:0000256" key="2">
    <source>
        <dbReference type="SAM" id="MobiDB-lite"/>
    </source>
</evidence>
<keyword evidence="5" id="KW-1185">Reference proteome</keyword>
<dbReference type="PANTHER" id="PTHR47784:SF5">
    <property type="entry name" value="STEROL UPTAKE CONTROL PROTEIN 2"/>
    <property type="match status" value="1"/>
</dbReference>
<feature type="compositionally biased region" description="Low complexity" evidence="2">
    <location>
        <begin position="61"/>
        <end position="71"/>
    </location>
</feature>
<feature type="region of interest" description="Disordered" evidence="2">
    <location>
        <begin position="1"/>
        <end position="117"/>
    </location>
</feature>
<dbReference type="InterPro" id="IPR036864">
    <property type="entry name" value="Zn2-C6_fun-type_DNA-bd_sf"/>
</dbReference>
<dbReference type="Gene3D" id="4.10.240.10">
    <property type="entry name" value="Zn(2)-C6 fungal-type DNA-binding domain"/>
    <property type="match status" value="1"/>
</dbReference>
<comment type="caution">
    <text evidence="4">The sequence shown here is derived from an EMBL/GenBank/DDBJ whole genome shotgun (WGS) entry which is preliminary data.</text>
</comment>